<dbReference type="EMBL" id="ADLQ01000032">
    <property type="protein sequence ID" value="EGA94859.1"/>
    <property type="molecule type" value="Genomic_DNA"/>
</dbReference>
<gene>
    <name evidence="1" type="ORF">HMPREF9474_01209</name>
</gene>
<organism evidence="1 2">
    <name type="scientific">Clostridium symbiosum (strain WAL-14163)</name>
    <dbReference type="NCBI Taxonomy" id="742740"/>
    <lineage>
        <taxon>Bacteria</taxon>
        <taxon>Bacillati</taxon>
        <taxon>Bacillota</taxon>
        <taxon>Clostridia</taxon>
        <taxon>Lachnospirales</taxon>
        <taxon>Lachnospiraceae</taxon>
        <taxon>Otoolea</taxon>
    </lineage>
</organism>
<dbReference type="InterPro" id="IPR010064">
    <property type="entry name" value="HK97-gp10_tail"/>
</dbReference>
<name>E7GJW5_CLOS6</name>
<accession>E7GJW5</accession>
<keyword evidence="2" id="KW-1185">Reference proteome</keyword>
<reference evidence="1 2" key="1">
    <citation type="submission" date="2010-12" db="EMBL/GenBank/DDBJ databases">
        <title>The Genome Sequence of Clostridium symbiosum strain WAL-14163.</title>
        <authorList>
            <person name="Earl A."/>
            <person name="Ward D."/>
            <person name="Feldgarden M."/>
            <person name="Gevers D."/>
            <person name="Finegold S.M."/>
            <person name="Summanen P.H."/>
            <person name="Molitoris D.R."/>
            <person name="Vaisanen M.L."/>
            <person name="Daigneault M."/>
            <person name="Young S.K."/>
            <person name="Zeng Q."/>
            <person name="Gargeya S."/>
            <person name="Fitzgerald M."/>
            <person name="Haas B."/>
            <person name="Abouelleil A."/>
            <person name="Alvarado L."/>
            <person name="Arachchi H.M."/>
            <person name="Berlin A."/>
            <person name="Brown A."/>
            <person name="Chapman S.B."/>
            <person name="Chen Z."/>
            <person name="Dunbar C."/>
            <person name="Freedman E."/>
            <person name="Gearin G."/>
            <person name="Gellesch M."/>
            <person name="Goldberg J."/>
            <person name="Griggs A."/>
            <person name="Gujja S."/>
            <person name="Heilman E."/>
            <person name="Heiman D."/>
            <person name="Howarth C."/>
            <person name="Larson L."/>
            <person name="Lui A."/>
            <person name="MacDonald P.J.P."/>
            <person name="Mehta T."/>
            <person name="Montmayeur A."/>
            <person name="Murphy C."/>
            <person name="Neiman D."/>
            <person name="Pearson M."/>
            <person name="Priest M."/>
            <person name="Roberts A."/>
            <person name="Saif S."/>
            <person name="Shea T."/>
            <person name="Shenoy N."/>
            <person name="Sisk P."/>
            <person name="Stolte C."/>
            <person name="Sykes S."/>
            <person name="White J."/>
            <person name="Yandava C."/>
            <person name="Nusbaum C."/>
            <person name="Birren B."/>
        </authorList>
    </citation>
    <scope>NUCLEOTIDE SEQUENCE [LARGE SCALE GENOMIC DNA]</scope>
    <source>
        <strain evidence="1 2">WAL-14163</strain>
    </source>
</reference>
<evidence type="ECO:0000313" key="2">
    <source>
        <dbReference type="Proteomes" id="UP000002970"/>
    </source>
</evidence>
<dbReference type="AlphaFoldDB" id="E7GJW5"/>
<dbReference type="eggNOG" id="ENOG5032Y56">
    <property type="taxonomic scope" value="Bacteria"/>
</dbReference>
<evidence type="ECO:0008006" key="3">
    <source>
        <dbReference type="Google" id="ProtNLM"/>
    </source>
</evidence>
<evidence type="ECO:0000313" key="1">
    <source>
        <dbReference type="EMBL" id="EGA94859.1"/>
    </source>
</evidence>
<dbReference type="Proteomes" id="UP000002970">
    <property type="component" value="Unassembled WGS sequence"/>
</dbReference>
<sequence>MTDRRVSVDEMAEAIAQSMEEYADLSNEVMKRSVTEVSRSVKKDIQANAPVRTGKYKKSWAAKKVQEYANSLTMVIHSRDRYQIAHLLEHGHAKRGGGRVQAVPHIAPAEQRGVEELKEKIERGLSH</sequence>
<comment type="caution">
    <text evidence="1">The sequence shown here is derived from an EMBL/GenBank/DDBJ whole genome shotgun (WGS) entry which is preliminary data.</text>
</comment>
<dbReference type="Pfam" id="PF04883">
    <property type="entry name" value="HK97-gp10_like"/>
    <property type="match status" value="1"/>
</dbReference>
<dbReference type="HOGENOM" id="CLU_159915_0_0_9"/>
<proteinExistence type="predicted"/>
<dbReference type="STRING" id="1512.GCA_900049235_01322"/>
<protein>
    <recommendedName>
        <fullName evidence="3">HK97 gp10 family phage protein</fullName>
    </recommendedName>
</protein>
<dbReference type="RefSeq" id="WP_003499447.1">
    <property type="nucleotide sequence ID" value="NZ_GL834306.1"/>
</dbReference>